<evidence type="ECO:0000313" key="15">
    <source>
        <dbReference type="Proteomes" id="UP000614996"/>
    </source>
</evidence>
<evidence type="ECO:0000256" key="10">
    <source>
        <dbReference type="ARBA" id="ARBA00023136"/>
    </source>
</evidence>
<feature type="transmembrane region" description="Helical" evidence="13">
    <location>
        <begin position="16"/>
        <end position="36"/>
    </location>
</feature>
<evidence type="ECO:0000256" key="2">
    <source>
        <dbReference type="ARBA" id="ARBA00006920"/>
    </source>
</evidence>
<keyword evidence="10 13" id="KW-0472">Membrane</keyword>
<feature type="transmembrane region" description="Helical" evidence="13">
    <location>
        <begin position="122"/>
        <end position="142"/>
    </location>
</feature>
<keyword evidence="9" id="KW-0406">Ion transport</keyword>
<evidence type="ECO:0000256" key="1">
    <source>
        <dbReference type="ARBA" id="ARBA00004141"/>
    </source>
</evidence>
<dbReference type="EMBL" id="BOPO01000053">
    <property type="protein sequence ID" value="GIL27884.1"/>
    <property type="molecule type" value="Genomic_DNA"/>
</dbReference>
<evidence type="ECO:0000256" key="12">
    <source>
        <dbReference type="ARBA" id="ARBA00034430"/>
    </source>
</evidence>
<evidence type="ECO:0000256" key="3">
    <source>
        <dbReference type="ARBA" id="ARBA00022448"/>
    </source>
</evidence>
<comment type="catalytic activity">
    <reaction evidence="12">
        <text>K(+)(in) = K(+)(out)</text>
        <dbReference type="Rhea" id="RHEA:29463"/>
        <dbReference type="ChEBI" id="CHEBI:29103"/>
    </reaction>
</comment>
<keyword evidence="7" id="KW-0630">Potassium</keyword>
<organism evidence="14 15">
    <name type="scientific">Actinocatenispora comari</name>
    <dbReference type="NCBI Taxonomy" id="2807577"/>
    <lineage>
        <taxon>Bacteria</taxon>
        <taxon>Bacillati</taxon>
        <taxon>Actinomycetota</taxon>
        <taxon>Actinomycetes</taxon>
        <taxon>Micromonosporales</taxon>
        <taxon>Micromonosporaceae</taxon>
        <taxon>Actinocatenispora</taxon>
    </lineage>
</organism>
<keyword evidence="8 13" id="KW-1133">Transmembrane helix</keyword>
<evidence type="ECO:0000256" key="5">
    <source>
        <dbReference type="ARBA" id="ARBA00022692"/>
    </source>
</evidence>
<dbReference type="AlphaFoldDB" id="A0A8J4AAM4"/>
<comment type="caution">
    <text evidence="14">The sequence shown here is derived from an EMBL/GenBank/DDBJ whole genome shotgun (WGS) entry which is preliminary data.</text>
</comment>
<name>A0A8J4AAM4_9ACTN</name>
<evidence type="ECO:0000256" key="6">
    <source>
        <dbReference type="ARBA" id="ARBA00022826"/>
    </source>
</evidence>
<keyword evidence="11" id="KW-0407">Ion channel</keyword>
<feature type="transmembrane region" description="Helical" evidence="13">
    <location>
        <begin position="90"/>
        <end position="110"/>
    </location>
</feature>
<protein>
    <recommendedName>
        <fullName evidence="16">DUF1211 domain-containing protein</fullName>
    </recommendedName>
</protein>
<gene>
    <name evidence="14" type="ORF">NUM_31380</name>
</gene>
<dbReference type="InterPro" id="IPR010617">
    <property type="entry name" value="TMEM175-like"/>
</dbReference>
<dbReference type="Proteomes" id="UP000614996">
    <property type="component" value="Unassembled WGS sequence"/>
</dbReference>
<reference evidence="15" key="1">
    <citation type="journal article" date="2021" name="Int. J. Syst. Evol. Microbiol.">
        <title>Actinocatenispora comari sp. nov., an endophytic actinomycete isolated from aerial parts of Comarum salesowianum.</title>
        <authorList>
            <person name="Oyunbileg N."/>
            <person name="Iizaka Y."/>
            <person name="Hamada M."/>
            <person name="Davaapurev B.O."/>
            <person name="Fukumoto A."/>
            <person name="Tsetseg B."/>
            <person name="Kato F."/>
            <person name="Tamura T."/>
            <person name="Batkhuu J."/>
            <person name="Anzai Y."/>
        </authorList>
    </citation>
    <scope>NUCLEOTIDE SEQUENCE [LARGE SCALE GENOMIC DNA]</scope>
    <source>
        <strain evidence="15">NUM-2625</strain>
    </source>
</reference>
<keyword evidence="3" id="KW-0813">Transport</keyword>
<keyword evidence="6" id="KW-0631">Potassium channel</keyword>
<dbReference type="RefSeq" id="WP_207125600.1">
    <property type="nucleotide sequence ID" value="NZ_BOPO01000053.1"/>
</dbReference>
<sequence length="206" mass="22431">MLSPDSTERSRDLDRLLTFVDAAVAIALTLLVLPLVDLAGEIDSGDSVWQVVRDHAGRFGAFALSFVVIARLWRAQHRIVRGAVEDRVDLFWFLIAWTLTIVFLPFPTALLSATGDQVATKIFYIGSLLVSSVLLALLAAAVRRQRPPGAPHRPSVLPAAVDAVVDGVALLLSVLVPALSYFPLLLLVLGGQATTLIRRRWPNVEH</sequence>
<keyword evidence="5 13" id="KW-0812">Transmembrane</keyword>
<evidence type="ECO:0000256" key="13">
    <source>
        <dbReference type="SAM" id="Phobius"/>
    </source>
</evidence>
<dbReference type="GO" id="GO:0016020">
    <property type="term" value="C:membrane"/>
    <property type="evidence" value="ECO:0007669"/>
    <property type="project" value="UniProtKB-SubCell"/>
</dbReference>
<evidence type="ECO:0008006" key="16">
    <source>
        <dbReference type="Google" id="ProtNLM"/>
    </source>
</evidence>
<dbReference type="Pfam" id="PF06736">
    <property type="entry name" value="TMEM175"/>
    <property type="match status" value="1"/>
</dbReference>
<evidence type="ECO:0000256" key="9">
    <source>
        <dbReference type="ARBA" id="ARBA00023065"/>
    </source>
</evidence>
<evidence type="ECO:0000256" key="11">
    <source>
        <dbReference type="ARBA" id="ARBA00023303"/>
    </source>
</evidence>
<evidence type="ECO:0000313" key="14">
    <source>
        <dbReference type="EMBL" id="GIL27884.1"/>
    </source>
</evidence>
<comment type="similarity">
    <text evidence="2">Belongs to the TMEM175 family.</text>
</comment>
<evidence type="ECO:0000256" key="7">
    <source>
        <dbReference type="ARBA" id="ARBA00022958"/>
    </source>
</evidence>
<accession>A0A8J4AAM4</accession>
<keyword evidence="4" id="KW-0633">Potassium transport</keyword>
<dbReference type="GO" id="GO:0015252">
    <property type="term" value="F:proton channel activity"/>
    <property type="evidence" value="ECO:0007669"/>
    <property type="project" value="InterPro"/>
</dbReference>
<proteinExistence type="inferred from homology"/>
<keyword evidence="15" id="KW-1185">Reference proteome</keyword>
<evidence type="ECO:0000256" key="4">
    <source>
        <dbReference type="ARBA" id="ARBA00022538"/>
    </source>
</evidence>
<dbReference type="GO" id="GO:0005267">
    <property type="term" value="F:potassium channel activity"/>
    <property type="evidence" value="ECO:0007669"/>
    <property type="project" value="UniProtKB-KW"/>
</dbReference>
<feature type="transmembrane region" description="Helical" evidence="13">
    <location>
        <begin position="178"/>
        <end position="197"/>
    </location>
</feature>
<comment type="subcellular location">
    <subcellularLocation>
        <location evidence="1">Membrane</location>
        <topology evidence="1">Multi-pass membrane protein</topology>
    </subcellularLocation>
</comment>
<evidence type="ECO:0000256" key="8">
    <source>
        <dbReference type="ARBA" id="ARBA00022989"/>
    </source>
</evidence>